<name>A0ABX2CDG1_9BRAD</name>
<gene>
    <name evidence="2" type="ORF">HL667_14740</name>
</gene>
<dbReference type="RefSeq" id="WP_172111356.1">
    <property type="nucleotide sequence ID" value="NZ_JABFDN010000004.1"/>
</dbReference>
<sequence length="100" mass="10302">MDMKLLAKMNCRVPALIRNPVTAFTLATLVAGAASASTAARAAEGCNPPCPKGQVCAFKDARGGNGETVCKTPIKIECPNNNDPLCGLKNTTGPSSLRAK</sequence>
<keyword evidence="1" id="KW-0732">Signal</keyword>
<evidence type="ECO:0000313" key="3">
    <source>
        <dbReference type="Proteomes" id="UP000886476"/>
    </source>
</evidence>
<organism evidence="2 3">
    <name type="scientific">Bradyrhizobium aeschynomenes</name>
    <dbReference type="NCBI Taxonomy" id="2734909"/>
    <lineage>
        <taxon>Bacteria</taxon>
        <taxon>Pseudomonadati</taxon>
        <taxon>Pseudomonadota</taxon>
        <taxon>Alphaproteobacteria</taxon>
        <taxon>Hyphomicrobiales</taxon>
        <taxon>Nitrobacteraceae</taxon>
        <taxon>Bradyrhizobium</taxon>
    </lineage>
</organism>
<evidence type="ECO:0000256" key="1">
    <source>
        <dbReference type="SAM" id="SignalP"/>
    </source>
</evidence>
<dbReference type="Proteomes" id="UP000886476">
    <property type="component" value="Unassembled WGS sequence"/>
</dbReference>
<protein>
    <submittedName>
        <fullName evidence="2">Uncharacterized protein</fullName>
    </submittedName>
</protein>
<accession>A0ABX2CDG1</accession>
<evidence type="ECO:0000313" key="2">
    <source>
        <dbReference type="EMBL" id="NPU66259.1"/>
    </source>
</evidence>
<feature type="signal peptide" evidence="1">
    <location>
        <begin position="1"/>
        <end position="42"/>
    </location>
</feature>
<comment type="caution">
    <text evidence="2">The sequence shown here is derived from an EMBL/GenBank/DDBJ whole genome shotgun (WGS) entry which is preliminary data.</text>
</comment>
<keyword evidence="3" id="KW-1185">Reference proteome</keyword>
<feature type="chain" id="PRO_5046876152" evidence="1">
    <location>
        <begin position="43"/>
        <end position="100"/>
    </location>
</feature>
<proteinExistence type="predicted"/>
<dbReference type="EMBL" id="JABFDN010000004">
    <property type="protein sequence ID" value="NPU66259.1"/>
    <property type="molecule type" value="Genomic_DNA"/>
</dbReference>
<reference evidence="2" key="1">
    <citation type="submission" date="2020-05" db="EMBL/GenBank/DDBJ databases">
        <title>Nod-independent and nitrogen-fixing Bradyrhizobium aeschynomene sp. nov. isolated from nodules of Aeschynomene indica.</title>
        <authorList>
            <person name="Zhang Z."/>
        </authorList>
    </citation>
    <scope>NUCLEOTIDE SEQUENCE</scope>
    <source>
        <strain evidence="2">83012</strain>
    </source>
</reference>